<evidence type="ECO:0000313" key="2">
    <source>
        <dbReference type="Proteomes" id="UP000214600"/>
    </source>
</evidence>
<evidence type="ECO:0000313" key="1">
    <source>
        <dbReference type="EMBL" id="OXI43630.1"/>
    </source>
</evidence>
<dbReference type="Proteomes" id="UP000214600">
    <property type="component" value="Unassembled WGS sequence"/>
</dbReference>
<name>A0A228IMM1_9BURK</name>
<sequence length="66" mass="7654">MILLKPQGRICPEIIKNDLRFQDYLVERTMMRPDGRRVALGDDLCIRKCEPPPKRIASRQVMSVDA</sequence>
<gene>
    <name evidence="1" type="ORF">CFB84_18880</name>
</gene>
<organism evidence="1 2">
    <name type="scientific">Burkholderia aenigmatica</name>
    <dbReference type="NCBI Taxonomy" id="2015348"/>
    <lineage>
        <taxon>Bacteria</taxon>
        <taxon>Pseudomonadati</taxon>
        <taxon>Pseudomonadota</taxon>
        <taxon>Betaproteobacteria</taxon>
        <taxon>Burkholderiales</taxon>
        <taxon>Burkholderiaceae</taxon>
        <taxon>Burkholderia</taxon>
        <taxon>Burkholderia cepacia complex</taxon>
    </lineage>
</organism>
<dbReference type="AlphaFoldDB" id="A0A228IMM1"/>
<accession>A0A228IMM1</accession>
<reference evidence="2" key="1">
    <citation type="submission" date="2017-06" db="EMBL/GenBank/DDBJ databases">
        <authorList>
            <person name="LiPuma J."/>
            <person name="Spilker T."/>
        </authorList>
    </citation>
    <scope>NUCLEOTIDE SEQUENCE [LARGE SCALE GENOMIC DNA]</scope>
    <source>
        <strain evidence="2">AU17325</strain>
    </source>
</reference>
<comment type="caution">
    <text evidence="1">The sequence shown here is derived from an EMBL/GenBank/DDBJ whole genome shotgun (WGS) entry which is preliminary data.</text>
</comment>
<dbReference type="EMBL" id="NKFA01000007">
    <property type="protein sequence ID" value="OXI43630.1"/>
    <property type="molecule type" value="Genomic_DNA"/>
</dbReference>
<proteinExistence type="predicted"/>
<reference evidence="1 2" key="2">
    <citation type="submission" date="2017-08" db="EMBL/GenBank/DDBJ databases">
        <title>WGS of novel Burkholderia cepaca complex species.</title>
        <authorList>
            <person name="Lipuma J."/>
            <person name="Spilker T."/>
        </authorList>
    </citation>
    <scope>NUCLEOTIDE SEQUENCE [LARGE SCALE GENOMIC DNA]</scope>
    <source>
        <strain evidence="1 2">AU17325</strain>
    </source>
</reference>
<protein>
    <submittedName>
        <fullName evidence="1">Uncharacterized protein</fullName>
    </submittedName>
</protein>